<dbReference type="PANTHER" id="PTHR36928:SF1">
    <property type="entry name" value="PHOSPHATASE YCDX-RELATED"/>
    <property type="match status" value="1"/>
</dbReference>
<dbReference type="Pfam" id="PF02811">
    <property type="entry name" value="PHP"/>
    <property type="match status" value="1"/>
</dbReference>
<dbReference type="Proteomes" id="UP000657421">
    <property type="component" value="Unassembled WGS sequence"/>
</dbReference>
<accession>A0ABR7NDU6</accession>
<dbReference type="CDD" id="cd07437">
    <property type="entry name" value="PHP_HisPPase_Ycdx_like"/>
    <property type="match status" value="1"/>
</dbReference>
<dbReference type="EMBL" id="JACRSZ010000025">
    <property type="protein sequence ID" value="MBC8574545.1"/>
    <property type="molecule type" value="Genomic_DNA"/>
</dbReference>
<dbReference type="PANTHER" id="PTHR36928">
    <property type="entry name" value="PHOSPHATASE YCDX-RELATED"/>
    <property type="match status" value="1"/>
</dbReference>
<dbReference type="SUPFAM" id="SSF89550">
    <property type="entry name" value="PHP domain-like"/>
    <property type="match status" value="1"/>
</dbReference>
<dbReference type="NCBIfam" id="NF006702">
    <property type="entry name" value="PRK09248.1"/>
    <property type="match status" value="1"/>
</dbReference>
<protein>
    <submittedName>
        <fullName evidence="2">Phosphatase</fullName>
    </submittedName>
</protein>
<sequence>MRDVLDIHTHTLVSGHAYNTIMEMVQAASEKGLELLGITDHAPEMPGGPHLFYFNNLKIMPREINGMPVLFGTEVNIMDYDGKLDLPKSTLKQMDVVIASLHTPCIKPGSVQENTKALVAALKNPYVNIIGHPDDGRYPVDMEQIVATAKEEHKLLELNNHSLDPSGTRVGAEENDILMLKYCMEYQQPVIMGSDAHCIWDIRNHDLAVSLIEKVGFPEELVVNRSKEEFLTYIRKQTM</sequence>
<dbReference type="InterPro" id="IPR004013">
    <property type="entry name" value="PHP_dom"/>
</dbReference>
<evidence type="ECO:0000313" key="2">
    <source>
        <dbReference type="EMBL" id="MBC8574545.1"/>
    </source>
</evidence>
<feature type="domain" description="Polymerase/histidinol phosphatase N-terminal" evidence="1">
    <location>
        <begin position="5"/>
        <end position="79"/>
    </location>
</feature>
<keyword evidence="3" id="KW-1185">Reference proteome</keyword>
<dbReference type="SMART" id="SM00481">
    <property type="entry name" value="POLIIIAc"/>
    <property type="match status" value="1"/>
</dbReference>
<comment type="caution">
    <text evidence="2">The sequence shown here is derived from an EMBL/GenBank/DDBJ whole genome shotgun (WGS) entry which is preliminary data.</text>
</comment>
<name>A0ABR7NDU6_9FIRM</name>
<proteinExistence type="predicted"/>
<gene>
    <name evidence="2" type="ORF">H8716_16000</name>
</gene>
<reference evidence="2 3" key="1">
    <citation type="submission" date="2020-08" db="EMBL/GenBank/DDBJ databases">
        <title>Genome public.</title>
        <authorList>
            <person name="Liu C."/>
            <person name="Sun Q."/>
        </authorList>
    </citation>
    <scope>NUCLEOTIDE SEQUENCE [LARGE SCALE GENOMIC DNA]</scope>
    <source>
        <strain evidence="2 3">NSJ-46</strain>
    </source>
</reference>
<dbReference type="Gene3D" id="3.20.20.140">
    <property type="entry name" value="Metal-dependent hydrolases"/>
    <property type="match status" value="1"/>
</dbReference>
<dbReference type="InterPro" id="IPR003141">
    <property type="entry name" value="Pol/His_phosphatase_N"/>
</dbReference>
<organism evidence="2 3">
    <name type="scientific">Jingyaoa shaoxingensis</name>
    <dbReference type="NCBI Taxonomy" id="2763671"/>
    <lineage>
        <taxon>Bacteria</taxon>
        <taxon>Bacillati</taxon>
        <taxon>Bacillota</taxon>
        <taxon>Clostridia</taxon>
        <taxon>Lachnospirales</taxon>
        <taxon>Lachnospiraceae</taxon>
        <taxon>Jingyaoa</taxon>
    </lineage>
</organism>
<dbReference type="RefSeq" id="WP_249310003.1">
    <property type="nucleotide sequence ID" value="NZ_JACRSZ010000025.1"/>
</dbReference>
<evidence type="ECO:0000313" key="3">
    <source>
        <dbReference type="Proteomes" id="UP000657421"/>
    </source>
</evidence>
<evidence type="ECO:0000259" key="1">
    <source>
        <dbReference type="SMART" id="SM00481"/>
    </source>
</evidence>
<dbReference type="InterPro" id="IPR016195">
    <property type="entry name" value="Pol/histidinol_Pase-like"/>
</dbReference>
<dbReference type="InterPro" id="IPR050243">
    <property type="entry name" value="PHP_phosphatase"/>
</dbReference>